<feature type="region of interest" description="Disordered" evidence="1">
    <location>
        <begin position="145"/>
        <end position="167"/>
    </location>
</feature>
<evidence type="ECO:0000313" key="3">
    <source>
        <dbReference type="Proteomes" id="UP000023152"/>
    </source>
</evidence>
<protein>
    <submittedName>
        <fullName evidence="2">BEACH domain-containing protein</fullName>
    </submittedName>
</protein>
<keyword evidence="3" id="KW-1185">Reference proteome</keyword>
<feature type="compositionally biased region" description="Basic and acidic residues" evidence="1">
    <location>
        <begin position="149"/>
        <end position="167"/>
    </location>
</feature>
<comment type="caution">
    <text evidence="2">The sequence shown here is derived from an EMBL/GenBank/DDBJ whole genome shotgun (WGS) entry which is preliminary data.</text>
</comment>
<reference evidence="2 3" key="1">
    <citation type="journal article" date="2013" name="Curr. Biol.">
        <title>The Genome of the Foraminiferan Reticulomyxa filosa.</title>
        <authorList>
            <person name="Glockner G."/>
            <person name="Hulsmann N."/>
            <person name="Schleicher M."/>
            <person name="Noegel A.A."/>
            <person name="Eichinger L."/>
            <person name="Gallinger C."/>
            <person name="Pawlowski J."/>
            <person name="Sierra R."/>
            <person name="Euteneuer U."/>
            <person name="Pillet L."/>
            <person name="Moustafa A."/>
            <person name="Platzer M."/>
            <person name="Groth M."/>
            <person name="Szafranski K."/>
            <person name="Schliwa M."/>
        </authorList>
    </citation>
    <scope>NUCLEOTIDE SEQUENCE [LARGE SCALE GENOMIC DNA]</scope>
</reference>
<accession>X6LTJ8</accession>
<evidence type="ECO:0000256" key="1">
    <source>
        <dbReference type="SAM" id="MobiDB-lite"/>
    </source>
</evidence>
<dbReference type="EMBL" id="ASPP01028352">
    <property type="protein sequence ID" value="ETO05258.1"/>
    <property type="molecule type" value="Genomic_DNA"/>
</dbReference>
<feature type="non-terminal residue" evidence="2">
    <location>
        <position position="167"/>
    </location>
</feature>
<dbReference type="Proteomes" id="UP000023152">
    <property type="component" value="Unassembled WGS sequence"/>
</dbReference>
<gene>
    <name evidence="2" type="ORF">RFI_32140</name>
</gene>
<proteinExistence type="predicted"/>
<name>X6LTJ8_RETFI</name>
<sequence length="167" mass="18456">MYANFLSDIRRDKYLADKYYKKALERMELESGSLTTHLTAAKEKAASVPPSQLPTQVQGQVQGQVQVQGQGQVQPQIQPMPPLQPITRAYSNNSIASKSSFVFGSNGEPINHSATIFINTNGNNNNNELNHANSNAKIRGDNTTALRFNGRDQSPRDNKSTKEKNSH</sequence>
<dbReference type="AlphaFoldDB" id="X6LTJ8"/>
<organism evidence="2 3">
    <name type="scientific">Reticulomyxa filosa</name>
    <dbReference type="NCBI Taxonomy" id="46433"/>
    <lineage>
        <taxon>Eukaryota</taxon>
        <taxon>Sar</taxon>
        <taxon>Rhizaria</taxon>
        <taxon>Retaria</taxon>
        <taxon>Foraminifera</taxon>
        <taxon>Monothalamids</taxon>
        <taxon>Reticulomyxidae</taxon>
        <taxon>Reticulomyxa</taxon>
    </lineage>
</organism>
<evidence type="ECO:0000313" key="2">
    <source>
        <dbReference type="EMBL" id="ETO05258.1"/>
    </source>
</evidence>